<proteinExistence type="predicted"/>
<gene>
    <name evidence="2" type="ORF">AVEN_113829_1</name>
    <name evidence="3" type="ORF">AVEN_201833_1</name>
</gene>
<feature type="region of interest" description="Disordered" evidence="1">
    <location>
        <begin position="39"/>
        <end position="59"/>
    </location>
</feature>
<dbReference type="EMBL" id="BGPR01217554">
    <property type="protein sequence ID" value="GBN55506.1"/>
    <property type="molecule type" value="Genomic_DNA"/>
</dbReference>
<comment type="caution">
    <text evidence="2">The sequence shown here is derived from an EMBL/GenBank/DDBJ whole genome shotgun (WGS) entry which is preliminary data.</text>
</comment>
<evidence type="ECO:0000313" key="3">
    <source>
        <dbReference type="EMBL" id="GBN55529.1"/>
    </source>
</evidence>
<organism evidence="2 4">
    <name type="scientific">Araneus ventricosus</name>
    <name type="common">Orbweaver spider</name>
    <name type="synonym">Epeira ventricosa</name>
    <dbReference type="NCBI Taxonomy" id="182803"/>
    <lineage>
        <taxon>Eukaryota</taxon>
        <taxon>Metazoa</taxon>
        <taxon>Ecdysozoa</taxon>
        <taxon>Arthropoda</taxon>
        <taxon>Chelicerata</taxon>
        <taxon>Arachnida</taxon>
        <taxon>Araneae</taxon>
        <taxon>Araneomorphae</taxon>
        <taxon>Entelegynae</taxon>
        <taxon>Araneoidea</taxon>
        <taxon>Araneidae</taxon>
        <taxon>Araneus</taxon>
    </lineage>
</organism>
<keyword evidence="4" id="KW-1185">Reference proteome</keyword>
<name>A0A4Y2PZJ6_ARAVE</name>
<evidence type="ECO:0000256" key="1">
    <source>
        <dbReference type="SAM" id="MobiDB-lite"/>
    </source>
</evidence>
<reference evidence="2 4" key="1">
    <citation type="journal article" date="2019" name="Sci. Rep.">
        <title>Orb-weaving spider Araneus ventricosus genome elucidates the spidroin gene catalogue.</title>
        <authorList>
            <person name="Kono N."/>
            <person name="Nakamura H."/>
            <person name="Ohtoshi R."/>
            <person name="Moran D.A.P."/>
            <person name="Shinohara A."/>
            <person name="Yoshida Y."/>
            <person name="Fujiwara M."/>
            <person name="Mori M."/>
            <person name="Tomita M."/>
            <person name="Arakawa K."/>
        </authorList>
    </citation>
    <scope>NUCLEOTIDE SEQUENCE [LARGE SCALE GENOMIC DNA]</scope>
</reference>
<evidence type="ECO:0000313" key="2">
    <source>
        <dbReference type="EMBL" id="GBN55506.1"/>
    </source>
</evidence>
<accession>A0A4Y2PZJ6</accession>
<dbReference type="EMBL" id="BGPR01217568">
    <property type="protein sequence ID" value="GBN55529.1"/>
    <property type="molecule type" value="Genomic_DNA"/>
</dbReference>
<dbReference type="AlphaFoldDB" id="A0A4Y2PZJ6"/>
<dbReference type="Proteomes" id="UP000499080">
    <property type="component" value="Unassembled WGS sequence"/>
</dbReference>
<evidence type="ECO:0000313" key="4">
    <source>
        <dbReference type="Proteomes" id="UP000499080"/>
    </source>
</evidence>
<sequence length="89" mass="9909">MEFLEHGRKNLSSTSKSCVKFGANVSICGIQKNLKSKTKSTDSNVRLPCESSGRTKDLPTVTPRFEARSETRNPQRAGRGVWVSEILRL</sequence>
<protein>
    <submittedName>
        <fullName evidence="2">Uncharacterized protein</fullName>
    </submittedName>
</protein>